<gene>
    <name evidence="7" type="ORF">D9615_007182</name>
</gene>
<keyword evidence="5" id="KW-0808">Transferase</keyword>
<evidence type="ECO:0000256" key="3">
    <source>
        <dbReference type="ARBA" id="ARBA00022989"/>
    </source>
</evidence>
<feature type="transmembrane region" description="Helical" evidence="5">
    <location>
        <begin position="152"/>
        <end position="169"/>
    </location>
</feature>
<feature type="signal peptide" evidence="6">
    <location>
        <begin position="1"/>
        <end position="22"/>
    </location>
</feature>
<dbReference type="PANTHER" id="PTHR12714:SF9">
    <property type="entry name" value="PROTEIN-S-ISOPRENYLCYSTEINE O-METHYLTRANSFERASE"/>
    <property type="match status" value="1"/>
</dbReference>
<keyword evidence="5" id="KW-0489">Methyltransferase</keyword>
<evidence type="ECO:0000256" key="5">
    <source>
        <dbReference type="RuleBase" id="RU362022"/>
    </source>
</evidence>
<feature type="transmembrane region" description="Helical" evidence="5">
    <location>
        <begin position="96"/>
        <end position="115"/>
    </location>
</feature>
<evidence type="ECO:0000256" key="1">
    <source>
        <dbReference type="ARBA" id="ARBA00004141"/>
    </source>
</evidence>
<keyword evidence="4 5" id="KW-0472">Membrane</keyword>
<dbReference type="InterPro" id="IPR007269">
    <property type="entry name" value="ICMT_MeTrfase"/>
</dbReference>
<reference evidence="7 8" key="1">
    <citation type="journal article" date="2020" name="ISME J.">
        <title>Uncovering the hidden diversity of litter-decomposition mechanisms in mushroom-forming fungi.</title>
        <authorList>
            <person name="Floudas D."/>
            <person name="Bentzer J."/>
            <person name="Ahren D."/>
            <person name="Johansson T."/>
            <person name="Persson P."/>
            <person name="Tunlid A."/>
        </authorList>
    </citation>
    <scope>NUCLEOTIDE SEQUENCE [LARGE SCALE GENOMIC DNA]</scope>
    <source>
        <strain evidence="7 8">CBS 661.87</strain>
    </source>
</reference>
<dbReference type="GO" id="GO:0004671">
    <property type="term" value="F:protein C-terminal S-isoprenylcysteine carboxyl O-methyltransferase activity"/>
    <property type="evidence" value="ECO:0007669"/>
    <property type="project" value="UniProtKB-EC"/>
</dbReference>
<comment type="catalytic activity">
    <reaction evidence="5">
        <text>[protein]-C-terminal S-[(2E,6E)-farnesyl]-L-cysteine + S-adenosyl-L-methionine = [protein]-C-terminal S-[(2E,6E)-farnesyl]-L-cysteine methyl ester + S-adenosyl-L-homocysteine</text>
        <dbReference type="Rhea" id="RHEA:21672"/>
        <dbReference type="Rhea" id="RHEA-COMP:12125"/>
        <dbReference type="Rhea" id="RHEA-COMP:12126"/>
        <dbReference type="ChEBI" id="CHEBI:57856"/>
        <dbReference type="ChEBI" id="CHEBI:59789"/>
        <dbReference type="ChEBI" id="CHEBI:90510"/>
        <dbReference type="ChEBI" id="CHEBI:90511"/>
        <dbReference type="EC" id="2.1.1.100"/>
    </reaction>
</comment>
<organism evidence="7 8">
    <name type="scientific">Tricholomella constricta</name>
    <dbReference type="NCBI Taxonomy" id="117010"/>
    <lineage>
        <taxon>Eukaryota</taxon>
        <taxon>Fungi</taxon>
        <taxon>Dikarya</taxon>
        <taxon>Basidiomycota</taxon>
        <taxon>Agaricomycotina</taxon>
        <taxon>Agaricomycetes</taxon>
        <taxon>Agaricomycetidae</taxon>
        <taxon>Agaricales</taxon>
        <taxon>Tricholomatineae</taxon>
        <taxon>Lyophyllaceae</taxon>
        <taxon>Tricholomella</taxon>
    </lineage>
</organism>
<dbReference type="OrthoDB" id="422086at2759"/>
<evidence type="ECO:0000313" key="8">
    <source>
        <dbReference type="Proteomes" id="UP000565441"/>
    </source>
</evidence>
<keyword evidence="5" id="KW-0256">Endoplasmic reticulum</keyword>
<feature type="transmembrane region" description="Helical" evidence="5">
    <location>
        <begin position="189"/>
        <end position="207"/>
    </location>
</feature>
<comment type="subcellular location">
    <subcellularLocation>
        <location evidence="5">Endoplasmic reticulum membrane</location>
        <topology evidence="5">Multi-pass membrane protein</topology>
    </subcellularLocation>
    <subcellularLocation>
        <location evidence="1">Membrane</location>
        <topology evidence="1">Multi-pass membrane protein</topology>
    </subcellularLocation>
</comment>
<name>A0A8H5H8J7_9AGAR</name>
<evidence type="ECO:0000256" key="6">
    <source>
        <dbReference type="SAM" id="SignalP"/>
    </source>
</evidence>
<dbReference type="GO" id="GO:0032259">
    <property type="term" value="P:methylation"/>
    <property type="evidence" value="ECO:0007669"/>
    <property type="project" value="UniProtKB-KW"/>
</dbReference>
<dbReference type="EC" id="2.1.1.100" evidence="5"/>
<protein>
    <recommendedName>
        <fullName evidence="5">Protein-S-isoprenylcysteine O-methyltransferase</fullName>
        <ecNumber evidence="5">2.1.1.100</ecNumber>
    </recommendedName>
</protein>
<dbReference type="Proteomes" id="UP000565441">
    <property type="component" value="Unassembled WGS sequence"/>
</dbReference>
<keyword evidence="3 5" id="KW-1133">Transmembrane helix</keyword>
<dbReference type="EMBL" id="JAACJP010000019">
    <property type="protein sequence ID" value="KAF5378611.1"/>
    <property type="molecule type" value="Genomic_DNA"/>
</dbReference>
<keyword evidence="2 5" id="KW-0812">Transmembrane</keyword>
<keyword evidence="8" id="KW-1185">Reference proteome</keyword>
<feature type="transmembrane region" description="Helical" evidence="5">
    <location>
        <begin position="55"/>
        <end position="76"/>
    </location>
</feature>
<feature type="chain" id="PRO_5034346917" description="Protein-S-isoprenylcysteine O-methyltransferase" evidence="6">
    <location>
        <begin position="23"/>
        <end position="238"/>
    </location>
</feature>
<dbReference type="PANTHER" id="PTHR12714">
    <property type="entry name" value="PROTEIN-S ISOPRENYLCYSTEINE O-METHYLTRANSFERASE"/>
    <property type="match status" value="1"/>
</dbReference>
<keyword evidence="6" id="KW-0732">Signal</keyword>
<evidence type="ECO:0000313" key="7">
    <source>
        <dbReference type="EMBL" id="KAF5378611.1"/>
    </source>
</evidence>
<accession>A0A8H5H8J7</accession>
<keyword evidence="5" id="KW-0949">S-adenosyl-L-methionine</keyword>
<sequence>MSALFKVPCILLVSLAFHNAFTSPNAPDPEERAPVNTLGERFVKLGMSMIRVRKAILWGLGVMEIIAILANTLPVMGAVPQPASNLVKMLGQVDDLYLTPSSAAGMLLIVSGSLIRWQCYRTMKHLFTFEISIRKDHRLVTTGPYGVVRHPSYMGTLAVHIGMYCWFGSRGSWLRESGLLDTVGGRVSAILFATSMTGVLVGLLRRVPVEDAMLKRTFGKQWDVWARRVPYALVPGLY</sequence>
<dbReference type="Gene3D" id="1.20.120.1630">
    <property type="match status" value="1"/>
</dbReference>
<dbReference type="AlphaFoldDB" id="A0A8H5H8J7"/>
<proteinExistence type="inferred from homology"/>
<comment type="caution">
    <text evidence="7">The sequence shown here is derived from an EMBL/GenBank/DDBJ whole genome shotgun (WGS) entry which is preliminary data.</text>
</comment>
<evidence type="ECO:0000256" key="4">
    <source>
        <dbReference type="ARBA" id="ARBA00023136"/>
    </source>
</evidence>
<dbReference type="GO" id="GO:0005789">
    <property type="term" value="C:endoplasmic reticulum membrane"/>
    <property type="evidence" value="ECO:0007669"/>
    <property type="project" value="UniProtKB-SubCell"/>
</dbReference>
<dbReference type="Pfam" id="PF04140">
    <property type="entry name" value="ICMT"/>
    <property type="match status" value="1"/>
</dbReference>
<evidence type="ECO:0000256" key="2">
    <source>
        <dbReference type="ARBA" id="ARBA00022692"/>
    </source>
</evidence>
<comment type="similarity">
    <text evidence="5">Belongs to the class VI-like SAM-binding methyltransferase superfamily. Isoprenylcysteine carboxyl methyltransferase family.</text>
</comment>